<evidence type="ECO:0000313" key="3">
    <source>
        <dbReference type="EMBL" id="OBZ77498.1"/>
    </source>
</evidence>
<dbReference type="EMBL" id="LUGG01000002">
    <property type="protein sequence ID" value="OBZ77498.1"/>
    <property type="molecule type" value="Genomic_DNA"/>
</dbReference>
<keyword evidence="4" id="KW-1185">Reference proteome</keyword>
<protein>
    <recommendedName>
        <fullName evidence="2">DUF6534 domain-containing protein</fullName>
    </recommendedName>
</protein>
<feature type="transmembrane region" description="Helical" evidence="1">
    <location>
        <begin position="220"/>
        <end position="241"/>
    </location>
</feature>
<name>A0A1C7ML14_GRIFR</name>
<sequence length="295" mass="33038">MASPITLDNTLGAALLGNIAAAAFYGVTNVQTYIYFSRYETDPLAMKSLIYARSSSYDNVHIALITHAVYTYTVKDFTNLLAISVPTWSILAHVIVTGVSDVIVRCIFCHRVWRLSNRNWILSAAISLNLVNFTGIHQVVLPHILPRQIRRRKSCLCYQRLQHTNVLQSFRNLMDLRRTGFARTDSIVRILMMYSVNTGALTSLCALLCLVTYANMPNNFVFIAFYFVLPKLFLNSLLATLNARRKLRETSSGALVSIPLSAASGSHMSSAGVGLDIVRRMRTSFCRSRFRGLLT</sequence>
<reference evidence="3 4" key="1">
    <citation type="submission" date="2016-03" db="EMBL/GenBank/DDBJ databases">
        <title>Whole genome sequencing of Grifola frondosa 9006-11.</title>
        <authorList>
            <person name="Min B."/>
            <person name="Park H."/>
            <person name="Kim J.-G."/>
            <person name="Cho H."/>
            <person name="Oh Y.-L."/>
            <person name="Kong W.-S."/>
            <person name="Choi I.-G."/>
        </authorList>
    </citation>
    <scope>NUCLEOTIDE SEQUENCE [LARGE SCALE GENOMIC DNA]</scope>
    <source>
        <strain evidence="3 4">9006-11</strain>
    </source>
</reference>
<keyword evidence="1" id="KW-0812">Transmembrane</keyword>
<comment type="caution">
    <text evidence="3">The sequence shown here is derived from an EMBL/GenBank/DDBJ whole genome shotgun (WGS) entry which is preliminary data.</text>
</comment>
<keyword evidence="1" id="KW-1133">Transmembrane helix</keyword>
<gene>
    <name evidence="3" type="ORF">A0H81_01971</name>
</gene>
<feature type="transmembrane region" description="Helical" evidence="1">
    <location>
        <begin position="12"/>
        <end position="36"/>
    </location>
</feature>
<accession>A0A1C7ML14</accession>
<evidence type="ECO:0000259" key="2">
    <source>
        <dbReference type="Pfam" id="PF20152"/>
    </source>
</evidence>
<dbReference type="PANTHER" id="PTHR40465:SF1">
    <property type="entry name" value="DUF6534 DOMAIN-CONTAINING PROTEIN"/>
    <property type="match status" value="1"/>
</dbReference>
<dbReference type="STRING" id="5627.A0A1C7ML14"/>
<dbReference type="OMA" id="CFYGITV"/>
<feature type="transmembrane region" description="Helical" evidence="1">
    <location>
        <begin position="191"/>
        <end position="214"/>
    </location>
</feature>
<keyword evidence="1" id="KW-0472">Membrane</keyword>
<dbReference type="InterPro" id="IPR045339">
    <property type="entry name" value="DUF6534"/>
</dbReference>
<dbReference type="PANTHER" id="PTHR40465">
    <property type="entry name" value="CHROMOSOME 1, WHOLE GENOME SHOTGUN SEQUENCE"/>
    <property type="match status" value="1"/>
</dbReference>
<dbReference type="OrthoDB" id="3268207at2759"/>
<dbReference type="Proteomes" id="UP000092993">
    <property type="component" value="Unassembled WGS sequence"/>
</dbReference>
<feature type="domain" description="DUF6534" evidence="2">
    <location>
        <begin position="176"/>
        <end position="245"/>
    </location>
</feature>
<dbReference type="Pfam" id="PF20152">
    <property type="entry name" value="DUF6534"/>
    <property type="match status" value="1"/>
</dbReference>
<evidence type="ECO:0000256" key="1">
    <source>
        <dbReference type="SAM" id="Phobius"/>
    </source>
</evidence>
<proteinExistence type="predicted"/>
<organism evidence="3 4">
    <name type="scientific">Grifola frondosa</name>
    <name type="common">Maitake</name>
    <name type="synonym">Polyporus frondosus</name>
    <dbReference type="NCBI Taxonomy" id="5627"/>
    <lineage>
        <taxon>Eukaryota</taxon>
        <taxon>Fungi</taxon>
        <taxon>Dikarya</taxon>
        <taxon>Basidiomycota</taxon>
        <taxon>Agaricomycotina</taxon>
        <taxon>Agaricomycetes</taxon>
        <taxon>Polyporales</taxon>
        <taxon>Grifolaceae</taxon>
        <taxon>Grifola</taxon>
    </lineage>
</organism>
<dbReference type="AlphaFoldDB" id="A0A1C7ML14"/>
<evidence type="ECO:0000313" key="4">
    <source>
        <dbReference type="Proteomes" id="UP000092993"/>
    </source>
</evidence>
<feature type="transmembrane region" description="Helical" evidence="1">
    <location>
        <begin position="85"/>
        <end position="108"/>
    </location>
</feature>